<keyword evidence="5" id="KW-0436">Ligase</keyword>
<dbReference type="SUPFAM" id="SSF53244">
    <property type="entry name" value="MurD-like peptide ligases, peptide-binding domain"/>
    <property type="match status" value="1"/>
</dbReference>
<dbReference type="EMBL" id="CAEZUX010000002">
    <property type="protein sequence ID" value="CAB4605555.1"/>
    <property type="molecule type" value="Genomic_DNA"/>
</dbReference>
<evidence type="ECO:0000259" key="9">
    <source>
        <dbReference type="Pfam" id="PF01225"/>
    </source>
</evidence>
<dbReference type="InterPro" id="IPR000713">
    <property type="entry name" value="Mur_ligase_N"/>
</dbReference>
<dbReference type="InterPro" id="IPR005758">
    <property type="entry name" value="UDP-N-AcMur_Ala_ligase_MurC"/>
</dbReference>
<dbReference type="AlphaFoldDB" id="A0A6J6H2U7"/>
<evidence type="ECO:0000256" key="2">
    <source>
        <dbReference type="ARBA" id="ARBA00004752"/>
    </source>
</evidence>
<dbReference type="PANTHER" id="PTHR43445">
    <property type="entry name" value="UDP-N-ACETYLMURAMATE--L-ALANINE LIGASE-RELATED"/>
    <property type="match status" value="1"/>
</dbReference>
<dbReference type="SUPFAM" id="SSF53623">
    <property type="entry name" value="MurD-like peptide ligases, catalytic domain"/>
    <property type="match status" value="1"/>
</dbReference>
<organism evidence="12">
    <name type="scientific">freshwater metagenome</name>
    <dbReference type="NCBI Taxonomy" id="449393"/>
    <lineage>
        <taxon>unclassified sequences</taxon>
        <taxon>metagenomes</taxon>
        <taxon>ecological metagenomes</taxon>
    </lineage>
</organism>
<reference evidence="12" key="1">
    <citation type="submission" date="2020-05" db="EMBL/GenBank/DDBJ databases">
        <authorList>
            <person name="Chiriac C."/>
            <person name="Salcher M."/>
            <person name="Ghai R."/>
            <person name="Kavagutti S V."/>
        </authorList>
    </citation>
    <scope>NUCLEOTIDE SEQUENCE</scope>
</reference>
<dbReference type="EC" id="6.3.2.8" evidence="3"/>
<dbReference type="GO" id="GO:0009252">
    <property type="term" value="P:peptidoglycan biosynthetic process"/>
    <property type="evidence" value="ECO:0007669"/>
    <property type="project" value="UniProtKB-UniPathway"/>
</dbReference>
<evidence type="ECO:0000256" key="8">
    <source>
        <dbReference type="ARBA" id="ARBA00047833"/>
    </source>
</evidence>
<dbReference type="Pfam" id="PF01225">
    <property type="entry name" value="Mur_ligase"/>
    <property type="match status" value="1"/>
</dbReference>
<comment type="catalytic activity">
    <reaction evidence="8">
        <text>UDP-N-acetyl-alpha-D-muramate + L-alanine + ATP = UDP-N-acetyl-alpha-D-muramoyl-L-alanine + ADP + phosphate + H(+)</text>
        <dbReference type="Rhea" id="RHEA:23372"/>
        <dbReference type="ChEBI" id="CHEBI:15378"/>
        <dbReference type="ChEBI" id="CHEBI:30616"/>
        <dbReference type="ChEBI" id="CHEBI:43474"/>
        <dbReference type="ChEBI" id="CHEBI:57972"/>
        <dbReference type="ChEBI" id="CHEBI:70757"/>
        <dbReference type="ChEBI" id="CHEBI:83898"/>
        <dbReference type="ChEBI" id="CHEBI:456216"/>
        <dbReference type="EC" id="6.3.2.8"/>
    </reaction>
</comment>
<dbReference type="InterPro" id="IPR004101">
    <property type="entry name" value="Mur_ligase_C"/>
</dbReference>
<dbReference type="Gene3D" id="3.40.50.720">
    <property type="entry name" value="NAD(P)-binding Rossmann-like Domain"/>
    <property type="match status" value="1"/>
</dbReference>
<accession>A0A6J6H2U7</accession>
<comment type="subcellular location">
    <subcellularLocation>
        <location evidence="1">Cytoplasm</location>
    </subcellularLocation>
</comment>
<keyword evidence="7" id="KW-0067">ATP-binding</keyword>
<evidence type="ECO:0000256" key="4">
    <source>
        <dbReference type="ARBA" id="ARBA00022490"/>
    </source>
</evidence>
<dbReference type="GO" id="GO:0005524">
    <property type="term" value="F:ATP binding"/>
    <property type="evidence" value="ECO:0007669"/>
    <property type="project" value="UniProtKB-KW"/>
</dbReference>
<dbReference type="InterPro" id="IPR050061">
    <property type="entry name" value="MurCDEF_pg_biosynth"/>
</dbReference>
<dbReference type="Pfam" id="PF02875">
    <property type="entry name" value="Mur_ligase_C"/>
    <property type="match status" value="1"/>
</dbReference>
<dbReference type="PANTHER" id="PTHR43445:SF3">
    <property type="entry name" value="UDP-N-ACETYLMURAMATE--L-ALANINE LIGASE"/>
    <property type="match status" value="1"/>
</dbReference>
<feature type="domain" description="Mur ligase central" evidence="11">
    <location>
        <begin position="124"/>
        <end position="302"/>
    </location>
</feature>
<evidence type="ECO:0000259" key="11">
    <source>
        <dbReference type="Pfam" id="PF08245"/>
    </source>
</evidence>
<evidence type="ECO:0000256" key="3">
    <source>
        <dbReference type="ARBA" id="ARBA00012211"/>
    </source>
</evidence>
<keyword evidence="6" id="KW-0547">Nucleotide-binding</keyword>
<evidence type="ECO:0000256" key="5">
    <source>
        <dbReference type="ARBA" id="ARBA00022598"/>
    </source>
</evidence>
<evidence type="ECO:0000256" key="6">
    <source>
        <dbReference type="ARBA" id="ARBA00022741"/>
    </source>
</evidence>
<keyword evidence="4" id="KW-0963">Cytoplasm</keyword>
<protein>
    <recommendedName>
        <fullName evidence="3">UDP-N-acetylmuramate--L-alanine ligase</fullName>
        <ecNumber evidence="3">6.3.2.8</ecNumber>
    </recommendedName>
</protein>
<dbReference type="Gene3D" id="3.90.190.20">
    <property type="entry name" value="Mur ligase, C-terminal domain"/>
    <property type="match status" value="1"/>
</dbReference>
<dbReference type="InterPro" id="IPR036615">
    <property type="entry name" value="Mur_ligase_C_dom_sf"/>
</dbReference>
<comment type="pathway">
    <text evidence="2">Cell wall biogenesis; peptidoglycan biosynthesis.</text>
</comment>
<dbReference type="NCBIfam" id="TIGR01082">
    <property type="entry name" value="murC"/>
    <property type="match status" value="1"/>
</dbReference>
<evidence type="ECO:0000313" key="12">
    <source>
        <dbReference type="EMBL" id="CAB4605555.1"/>
    </source>
</evidence>
<dbReference type="SUPFAM" id="SSF51984">
    <property type="entry name" value="MurCD N-terminal domain"/>
    <property type="match status" value="1"/>
</dbReference>
<evidence type="ECO:0000259" key="10">
    <source>
        <dbReference type="Pfam" id="PF02875"/>
    </source>
</evidence>
<dbReference type="Gene3D" id="3.40.1190.10">
    <property type="entry name" value="Mur-like, catalytic domain"/>
    <property type="match status" value="1"/>
</dbReference>
<evidence type="ECO:0000256" key="1">
    <source>
        <dbReference type="ARBA" id="ARBA00004496"/>
    </source>
</evidence>
<feature type="domain" description="Mur ligase N-terminal catalytic" evidence="9">
    <location>
        <begin position="22"/>
        <end position="116"/>
    </location>
</feature>
<proteinExistence type="inferred from homology"/>
<dbReference type="Pfam" id="PF08245">
    <property type="entry name" value="Mur_ligase_M"/>
    <property type="match status" value="1"/>
</dbReference>
<dbReference type="InterPro" id="IPR013221">
    <property type="entry name" value="Mur_ligase_cen"/>
</dbReference>
<dbReference type="InterPro" id="IPR036565">
    <property type="entry name" value="Mur-like_cat_sf"/>
</dbReference>
<gene>
    <name evidence="12" type="ORF">UFOPK1874_00063</name>
</gene>
<dbReference type="GO" id="GO:0005737">
    <property type="term" value="C:cytoplasm"/>
    <property type="evidence" value="ECO:0007669"/>
    <property type="project" value="UniProtKB-SubCell"/>
</dbReference>
<sequence length="472" mass="49538">MSASSQRRQPEELIDLSVARRCHVVGIGGPGMSPLASLLSSRGHSVSGSDMRDSEVTEFLRGEGIAITIGHDSALVHGVDVVTYSTAIPDSNVELAEARDTNVSVRHRSGLLASLCEITQSVGVAGTHGKTTTTSALTHILVSAGIDPSCIVGGQVEGMPVGARYGKSEVFVLECDESDGTLDVLPLSHLVITNVDIDHLDYFGTFHQVQQCFVDAALRTTGVVVANQDDEFSAMVLEALRGDLRLRTFGRGDDAAVQVLSVASEAAGITIQLSVDGELATCNSPLRGEHNAMNIAAAIAMATALGVSMTDACSAISTFHGVRRRFTERGEFNGAVLVDDYAHLPAEIEAAISAARSHPRNTGKTIAVFQPNRFHRIAAMADTYANCFAAADVVVITDVYASGTAFIEGITGELVVNAIGAAHPKANVVWAPTRQDIVNAVAKIIAPGDLCISMGCGDIETFPDDLMESVAP</sequence>
<feature type="domain" description="Mur ligase C-terminal" evidence="10">
    <location>
        <begin position="324"/>
        <end position="457"/>
    </location>
</feature>
<dbReference type="HAMAP" id="MF_00046">
    <property type="entry name" value="MurC"/>
    <property type="match status" value="1"/>
</dbReference>
<name>A0A6J6H2U7_9ZZZZ</name>
<dbReference type="GO" id="GO:0008763">
    <property type="term" value="F:UDP-N-acetylmuramate-L-alanine ligase activity"/>
    <property type="evidence" value="ECO:0007669"/>
    <property type="project" value="UniProtKB-EC"/>
</dbReference>
<evidence type="ECO:0000256" key="7">
    <source>
        <dbReference type="ARBA" id="ARBA00022840"/>
    </source>
</evidence>
<dbReference type="UniPathway" id="UPA00219"/>